<organism evidence="2 3">
    <name type="scientific">Lolium multiflorum</name>
    <name type="common">Italian ryegrass</name>
    <name type="synonym">Lolium perenne subsp. multiflorum</name>
    <dbReference type="NCBI Taxonomy" id="4521"/>
    <lineage>
        <taxon>Eukaryota</taxon>
        <taxon>Viridiplantae</taxon>
        <taxon>Streptophyta</taxon>
        <taxon>Embryophyta</taxon>
        <taxon>Tracheophyta</taxon>
        <taxon>Spermatophyta</taxon>
        <taxon>Magnoliopsida</taxon>
        <taxon>Liliopsida</taxon>
        <taxon>Poales</taxon>
        <taxon>Poaceae</taxon>
        <taxon>BOP clade</taxon>
        <taxon>Pooideae</taxon>
        <taxon>Poodae</taxon>
        <taxon>Poeae</taxon>
        <taxon>Poeae Chloroplast Group 2 (Poeae type)</taxon>
        <taxon>Loliodinae</taxon>
        <taxon>Loliinae</taxon>
        <taxon>Lolium</taxon>
    </lineage>
</organism>
<feature type="compositionally biased region" description="Basic and acidic residues" evidence="1">
    <location>
        <begin position="81"/>
        <end position="90"/>
    </location>
</feature>
<name>A0AAD8WFP6_LOLMU</name>
<accession>A0AAD8WFP6</accession>
<evidence type="ECO:0000313" key="2">
    <source>
        <dbReference type="EMBL" id="KAK1660609.1"/>
    </source>
</evidence>
<protein>
    <submittedName>
        <fullName evidence="2">Uncharacterized protein</fullName>
    </submittedName>
</protein>
<feature type="compositionally biased region" description="Polar residues" evidence="1">
    <location>
        <begin position="21"/>
        <end position="31"/>
    </location>
</feature>
<comment type="caution">
    <text evidence="2">The sequence shown here is derived from an EMBL/GenBank/DDBJ whole genome shotgun (WGS) entry which is preliminary data.</text>
</comment>
<reference evidence="2" key="1">
    <citation type="submission" date="2023-07" db="EMBL/GenBank/DDBJ databases">
        <title>A chromosome-level genome assembly of Lolium multiflorum.</title>
        <authorList>
            <person name="Chen Y."/>
            <person name="Copetti D."/>
            <person name="Kolliker R."/>
            <person name="Studer B."/>
        </authorList>
    </citation>
    <scope>NUCLEOTIDE SEQUENCE</scope>
    <source>
        <strain evidence="2">02402/16</strain>
        <tissue evidence="2">Leaf</tissue>
    </source>
</reference>
<dbReference type="AlphaFoldDB" id="A0AAD8WFP6"/>
<sequence>MAPPLPTPSPRPGAPPMTPQAGASSTPFRTPTSKHRLHFPSATPRGAAGAATEHPVEVIGNSLDARRSSPQVLLGSEDEDRAERDLGIME</sequence>
<dbReference type="Proteomes" id="UP001231189">
    <property type="component" value="Unassembled WGS sequence"/>
</dbReference>
<keyword evidence="3" id="KW-1185">Reference proteome</keyword>
<feature type="region of interest" description="Disordered" evidence="1">
    <location>
        <begin position="1"/>
        <end position="90"/>
    </location>
</feature>
<proteinExistence type="predicted"/>
<evidence type="ECO:0000313" key="3">
    <source>
        <dbReference type="Proteomes" id="UP001231189"/>
    </source>
</evidence>
<dbReference type="EMBL" id="JAUUTY010000003">
    <property type="protein sequence ID" value="KAK1660609.1"/>
    <property type="molecule type" value="Genomic_DNA"/>
</dbReference>
<evidence type="ECO:0000256" key="1">
    <source>
        <dbReference type="SAM" id="MobiDB-lite"/>
    </source>
</evidence>
<gene>
    <name evidence="2" type="ORF">QYE76_048768</name>
</gene>
<feature type="compositionally biased region" description="Pro residues" evidence="1">
    <location>
        <begin position="1"/>
        <end position="18"/>
    </location>
</feature>